<dbReference type="CDD" id="cd01297">
    <property type="entry name" value="D-aminoacylase"/>
    <property type="match status" value="1"/>
</dbReference>
<dbReference type="Pfam" id="PF07969">
    <property type="entry name" value="Amidohydro_3"/>
    <property type="match status" value="1"/>
</dbReference>
<accession>A0A0U4AXW7</accession>
<dbReference type="STRING" id="1411621.AUC43_11145"/>
<dbReference type="PANTHER" id="PTHR11647">
    <property type="entry name" value="HYDRANTOINASE/DIHYDROPYRIMIDINASE FAMILY MEMBER"/>
    <property type="match status" value="1"/>
</dbReference>
<dbReference type="GO" id="GO:0005829">
    <property type="term" value="C:cytosol"/>
    <property type="evidence" value="ECO:0007669"/>
    <property type="project" value="TreeGrafter"/>
</dbReference>
<name>A0A0U4AXW7_9BACT</name>
<dbReference type="AlphaFoldDB" id="A0A0U4AXW7"/>
<keyword evidence="3" id="KW-1185">Reference proteome</keyword>
<dbReference type="SUPFAM" id="SSF51556">
    <property type="entry name" value="Metallo-dependent hydrolases"/>
    <property type="match status" value="1"/>
</dbReference>
<dbReference type="Proteomes" id="UP000059542">
    <property type="component" value="Chromosome"/>
</dbReference>
<dbReference type="InterPro" id="IPR032466">
    <property type="entry name" value="Metal_Hydrolase"/>
</dbReference>
<dbReference type="Gene3D" id="2.30.40.10">
    <property type="entry name" value="Urease, subunit C, domain 1"/>
    <property type="match status" value="1"/>
</dbReference>
<dbReference type="KEGG" id="hyg:AUC43_11145"/>
<dbReference type="InterPro" id="IPR011059">
    <property type="entry name" value="Metal-dep_hydrolase_composite"/>
</dbReference>
<evidence type="ECO:0000259" key="1">
    <source>
        <dbReference type="Pfam" id="PF07969"/>
    </source>
</evidence>
<reference evidence="2 3" key="1">
    <citation type="submission" date="2015-12" db="EMBL/GenBank/DDBJ databases">
        <authorList>
            <person name="Shamseldin A."/>
            <person name="Moawad H."/>
            <person name="Abd El-Rahim W.M."/>
            <person name="Sadowsky M.J."/>
        </authorList>
    </citation>
    <scope>NUCLEOTIDE SEQUENCE [LARGE SCALE GENOMIC DNA]</scope>
    <source>
        <strain evidence="2 3">DG5B</strain>
    </source>
</reference>
<dbReference type="Gene3D" id="3.20.20.140">
    <property type="entry name" value="Metal-dependent hydrolases"/>
    <property type="match status" value="2"/>
</dbReference>
<dbReference type="InterPro" id="IPR013108">
    <property type="entry name" value="Amidohydro_3"/>
</dbReference>
<dbReference type="RefSeq" id="WP_068193207.1">
    <property type="nucleotide sequence ID" value="NZ_CP013909.1"/>
</dbReference>
<proteinExistence type="predicted"/>
<gene>
    <name evidence="2" type="ORF">AUC43_11145</name>
</gene>
<dbReference type="PANTHER" id="PTHR11647:SF1">
    <property type="entry name" value="COLLAPSIN RESPONSE MEDIATOR PROTEIN"/>
    <property type="match status" value="1"/>
</dbReference>
<organism evidence="2 3">
    <name type="scientific">Hymenobacter sedentarius</name>
    <dbReference type="NCBI Taxonomy" id="1411621"/>
    <lineage>
        <taxon>Bacteria</taxon>
        <taxon>Pseudomonadati</taxon>
        <taxon>Bacteroidota</taxon>
        <taxon>Cytophagia</taxon>
        <taxon>Cytophagales</taxon>
        <taxon>Hymenobacteraceae</taxon>
        <taxon>Hymenobacter</taxon>
    </lineage>
</organism>
<evidence type="ECO:0000313" key="3">
    <source>
        <dbReference type="Proteomes" id="UP000059542"/>
    </source>
</evidence>
<dbReference type="OrthoDB" id="9775607at2"/>
<dbReference type="InterPro" id="IPR050378">
    <property type="entry name" value="Metallo-dep_Hydrolases_sf"/>
</dbReference>
<dbReference type="GO" id="GO:0016812">
    <property type="term" value="F:hydrolase activity, acting on carbon-nitrogen (but not peptide) bonds, in cyclic amides"/>
    <property type="evidence" value="ECO:0007669"/>
    <property type="project" value="TreeGrafter"/>
</dbReference>
<evidence type="ECO:0000313" key="2">
    <source>
        <dbReference type="EMBL" id="ALW85597.1"/>
    </source>
</evidence>
<dbReference type="EMBL" id="CP013909">
    <property type="protein sequence ID" value="ALW85597.1"/>
    <property type="molecule type" value="Genomic_DNA"/>
</dbReference>
<dbReference type="SUPFAM" id="SSF51338">
    <property type="entry name" value="Composite domain of metallo-dependent hydrolases"/>
    <property type="match status" value="1"/>
</dbReference>
<sequence length="557" mass="60405">MKKHLLFLLLLPVLCTCEHKNQYATIIRNGLLYDGRGGAPFKGDIALNADTIAAMGDLANASADVVVDARGMAVCPGFVNMLSGADETLLEDGRSQSDIRQGVTLEVMGEGSSMGPLNTRTKKQLARGQTDIKYPVAWTSLGEYLTYLEKKGVSCNVASFVGATTVRMNVVGEDNRAPTAVELDSMRLLVRQAMRQGAMGVSSSLIYAPAFFAKTPELIALCQEAAKYHGMYISHLRSEGNKLDESVEELITIAKAANIPAEIYHLKAAGKGNWGKVDGVIQRIEKARAAGLHITANMYTYPAAATGLTSCFPPSLQDGGFGALRKRLQDPAVRAATVKAMHTDAQNWENNYYGAGGPDNILLLAFKQDSLKKYSGKTLAAVAKIRGTSPEETAMNLVVEDSTRVTVAYFLMSEENVKKQLTLPWMSFDSDEGSYATEGVFLKSNAHPRAYGNFARVIGKYTRDEHLMTLQEAIRKLANLPATNLKLKKRGALKVGNFADVLVFDPAKVMDHATFAKPHQYATGMTHVFVNGVQVLKDGEHTGAKPGRFVKGPGYLK</sequence>
<feature type="domain" description="Amidohydrolase 3" evidence="1">
    <location>
        <begin position="66"/>
        <end position="535"/>
    </location>
</feature>
<protein>
    <submittedName>
        <fullName evidence="2">Aminoacylase</fullName>
    </submittedName>
</protein>